<evidence type="ECO:0000313" key="2">
    <source>
        <dbReference type="Proteomes" id="UP000253862"/>
    </source>
</evidence>
<proteinExistence type="predicted"/>
<evidence type="ECO:0000313" key="1">
    <source>
        <dbReference type="EMBL" id="AXH29427.1"/>
    </source>
</evidence>
<dbReference type="AlphaFoldDB" id="A0A345JQ31"/>
<gene>
    <name evidence="1" type="ORF">CGC43_01905</name>
</gene>
<dbReference type="EMBL" id="CP022375">
    <property type="protein sequence ID" value="AXH29427.1"/>
    <property type="molecule type" value="Genomic_DNA"/>
</dbReference>
<name>A0A345JQ31_9GAMM</name>
<dbReference type="InterPro" id="IPR004027">
    <property type="entry name" value="SEC_C_motif"/>
</dbReference>
<reference evidence="1 2" key="1">
    <citation type="submission" date="2017-07" db="EMBL/GenBank/DDBJ databases">
        <title>Complete genome sequences and comparative analysis of the novel pathogen Francisella opportunistica.</title>
        <authorList>
            <person name="Dietrich E.A."/>
            <person name="Kingry L.C."/>
            <person name="Petersen J.M."/>
        </authorList>
    </citation>
    <scope>NUCLEOTIDE SEQUENCE [LARGE SCALE GENOMIC DNA]</scope>
    <source>
        <strain evidence="1 2">14-2155</strain>
    </source>
</reference>
<dbReference type="Proteomes" id="UP000253862">
    <property type="component" value="Chromosome"/>
</dbReference>
<keyword evidence="2" id="KW-1185">Reference proteome</keyword>
<dbReference type="SUPFAM" id="SSF103642">
    <property type="entry name" value="Sec-C motif"/>
    <property type="match status" value="1"/>
</dbReference>
<accession>A0A345JQ31</accession>
<evidence type="ECO:0008006" key="3">
    <source>
        <dbReference type="Google" id="ProtNLM"/>
    </source>
</evidence>
<protein>
    <recommendedName>
        <fullName evidence="3">SEC-C motif-containing protein</fullName>
    </recommendedName>
</protein>
<dbReference type="RefSeq" id="WP_084387432.1">
    <property type="nucleotide sequence ID" value="NZ_CP022375.1"/>
</dbReference>
<sequence length="183" mass="21189">MKIGRNEPCICGSGKKYKKCCYGKDDLLSSKSNTSTDGSIKLMNKHQQELMRKNKNIRVKESDSFKMSDIIKEFASDMLDYAETDDQIRMTFEMAIVCWNLCVMLAREQDELKQQNLIDGFLATCKKAQRSPEADDGVFEEILEHYRIRKQKYFSHINRFIADYKLEVLRSGDINLSIASTET</sequence>
<organism evidence="1 2">
    <name type="scientific">Francisella opportunistica</name>
    <dbReference type="NCBI Taxonomy" id="2016517"/>
    <lineage>
        <taxon>Bacteria</taxon>
        <taxon>Pseudomonadati</taxon>
        <taxon>Pseudomonadota</taxon>
        <taxon>Gammaproteobacteria</taxon>
        <taxon>Thiotrichales</taxon>
        <taxon>Francisellaceae</taxon>
        <taxon>Francisella</taxon>
    </lineage>
</organism>
<dbReference type="KEGG" id="foo:CGC45_01890"/>
<dbReference type="Gene3D" id="3.10.450.50">
    <property type="match status" value="1"/>
</dbReference>
<dbReference type="Pfam" id="PF02810">
    <property type="entry name" value="SEC-C"/>
    <property type="match status" value="1"/>
</dbReference>